<reference evidence="1 2" key="1">
    <citation type="submission" date="2016-10" db="EMBL/GenBank/DDBJ databases">
        <authorList>
            <person name="de Groot N.N."/>
        </authorList>
    </citation>
    <scope>NUCLEOTIDE SEQUENCE [LARGE SCALE GENOMIC DNA]</scope>
    <source>
        <strain evidence="1 2">LMG 23650</strain>
    </source>
</reference>
<sequence length="63" mass="7155">MGDHYDFIAVKKLVRRMANEQGEYQHYEVHLADGTIEPHVFSADEWRVWQAGLVQGGQVLNGG</sequence>
<gene>
    <name evidence="1" type="ORF">SAMN05192543_11512</name>
</gene>
<accession>A0A1I3VWV6</accession>
<dbReference type="EMBL" id="FOQU01000015">
    <property type="protein sequence ID" value="SFJ99433.1"/>
    <property type="molecule type" value="Genomic_DNA"/>
</dbReference>
<dbReference type="STRING" id="420953.SAMN05192543_11512"/>
<dbReference type="Proteomes" id="UP000199548">
    <property type="component" value="Unassembled WGS sequence"/>
</dbReference>
<keyword evidence="2" id="KW-1185">Reference proteome</keyword>
<organism evidence="1 2">
    <name type="scientific">Paraburkholderia megapolitana</name>
    <dbReference type="NCBI Taxonomy" id="420953"/>
    <lineage>
        <taxon>Bacteria</taxon>
        <taxon>Pseudomonadati</taxon>
        <taxon>Pseudomonadota</taxon>
        <taxon>Betaproteobacteria</taxon>
        <taxon>Burkholderiales</taxon>
        <taxon>Burkholderiaceae</taxon>
        <taxon>Paraburkholderia</taxon>
    </lineage>
</organism>
<evidence type="ECO:0000313" key="2">
    <source>
        <dbReference type="Proteomes" id="UP000199548"/>
    </source>
</evidence>
<evidence type="ECO:0000313" key="1">
    <source>
        <dbReference type="EMBL" id="SFJ99433.1"/>
    </source>
</evidence>
<dbReference type="AlphaFoldDB" id="A0A1I3VWV6"/>
<name>A0A1I3VWV6_9BURK</name>
<protein>
    <submittedName>
        <fullName evidence="1">Uncharacterized protein</fullName>
    </submittedName>
</protein>
<proteinExistence type="predicted"/>